<evidence type="ECO:0000256" key="2">
    <source>
        <dbReference type="SAM" id="Phobius"/>
    </source>
</evidence>
<keyword evidence="2" id="KW-0812">Transmembrane</keyword>
<dbReference type="EMBL" id="JAJOMB010000016">
    <property type="protein sequence ID" value="MCD5314397.1"/>
    <property type="molecule type" value="Genomic_DNA"/>
</dbReference>
<protein>
    <recommendedName>
        <fullName evidence="5">LysM domain-containing protein</fullName>
    </recommendedName>
</protein>
<feature type="compositionally biased region" description="Pro residues" evidence="1">
    <location>
        <begin position="137"/>
        <end position="152"/>
    </location>
</feature>
<accession>A0A9X1SVV6</accession>
<gene>
    <name evidence="3" type="ORF">LR394_26170</name>
</gene>
<keyword evidence="4" id="KW-1185">Reference proteome</keyword>
<name>A0A9X1SVV6_9ACTN</name>
<comment type="caution">
    <text evidence="3">The sequence shown here is derived from an EMBL/GenBank/DDBJ whole genome shotgun (WGS) entry which is preliminary data.</text>
</comment>
<keyword evidence="2" id="KW-0472">Membrane</keyword>
<dbReference type="AlphaFoldDB" id="A0A9X1SVV6"/>
<proteinExistence type="predicted"/>
<feature type="region of interest" description="Disordered" evidence="1">
    <location>
        <begin position="133"/>
        <end position="181"/>
    </location>
</feature>
<feature type="region of interest" description="Disordered" evidence="1">
    <location>
        <begin position="76"/>
        <end position="100"/>
    </location>
</feature>
<dbReference type="InterPro" id="IPR036779">
    <property type="entry name" value="LysM_dom_sf"/>
</dbReference>
<dbReference type="RefSeq" id="WP_231446872.1">
    <property type="nucleotide sequence ID" value="NZ_JAJOMB010000016.1"/>
</dbReference>
<dbReference type="Gene3D" id="3.10.350.10">
    <property type="entry name" value="LysM domain"/>
    <property type="match status" value="1"/>
</dbReference>
<evidence type="ECO:0000256" key="1">
    <source>
        <dbReference type="SAM" id="MobiDB-lite"/>
    </source>
</evidence>
<feature type="transmembrane region" description="Helical" evidence="2">
    <location>
        <begin position="106"/>
        <end position="127"/>
    </location>
</feature>
<sequence length="460" mass="48705">MKFYVVRAAYKGEPEFLFSIAERFLKDGERWPEILELNKDRPQADGGRLTDPASITAGWVLVLPADAKGKLVRTGPLPEVSAAPTNPATPAPAPGAAPSEPESATLYWVIGASTLVLGTGLIGYAMIARRRAAAEPEPAPTPPPRRTPPAPRGPASGAPSRLGQSAAPEAPDETPAPRRNFFRRNTTEVLAVRPFDAAGAWTVDRGLRSLSGMAHDARRQVPPFYAVVMDREWMQLRLAAPDFEAPAPWGSDEDGRTWSAPLRALQALPLKDGLASPSPRLVTLGTDSGARVLVDLGQATGVISVEGTVANVHNLLLGWIGELVAAPWAEHVRVVTVGLAPAVSPPASDRAEHFTSLPEAFTAIGWSESGTMSEAVRGGGSVAAPRPAILIVAGRFRDHDLEHLQALASQPDANWTIVIVGRVPAARWRFALRPGGKLDTGVLGITAQVNDSLASPTGIR</sequence>
<evidence type="ECO:0000313" key="4">
    <source>
        <dbReference type="Proteomes" id="UP001138997"/>
    </source>
</evidence>
<evidence type="ECO:0000313" key="3">
    <source>
        <dbReference type="EMBL" id="MCD5314397.1"/>
    </source>
</evidence>
<dbReference type="Proteomes" id="UP001138997">
    <property type="component" value="Unassembled WGS sequence"/>
</dbReference>
<organism evidence="3 4">
    <name type="scientific">Kineosporia babensis</name>
    <dbReference type="NCBI Taxonomy" id="499548"/>
    <lineage>
        <taxon>Bacteria</taxon>
        <taxon>Bacillati</taxon>
        <taxon>Actinomycetota</taxon>
        <taxon>Actinomycetes</taxon>
        <taxon>Kineosporiales</taxon>
        <taxon>Kineosporiaceae</taxon>
        <taxon>Kineosporia</taxon>
    </lineage>
</organism>
<keyword evidence="2" id="KW-1133">Transmembrane helix</keyword>
<evidence type="ECO:0008006" key="5">
    <source>
        <dbReference type="Google" id="ProtNLM"/>
    </source>
</evidence>
<feature type="compositionally biased region" description="Low complexity" evidence="1">
    <location>
        <begin position="153"/>
        <end position="169"/>
    </location>
</feature>
<reference evidence="3" key="1">
    <citation type="submission" date="2021-11" db="EMBL/GenBank/DDBJ databases">
        <title>Streptomyces corallinus and Kineosporia corallina sp. nov., two new coral-derived marine actinobacteria.</title>
        <authorList>
            <person name="Buangrab K."/>
            <person name="Sutthacheep M."/>
            <person name="Yeemin T."/>
            <person name="Harunari E."/>
            <person name="Igarashi Y."/>
            <person name="Sripreechasak P."/>
            <person name="Kanchanasin P."/>
            <person name="Tanasupawat S."/>
            <person name="Phongsopitanun W."/>
        </authorList>
    </citation>
    <scope>NUCLEOTIDE SEQUENCE</scope>
    <source>
        <strain evidence="3">JCM 31032</strain>
    </source>
</reference>